<dbReference type="Pfam" id="PF00106">
    <property type="entry name" value="adh_short"/>
    <property type="match status" value="1"/>
</dbReference>
<evidence type="ECO:0000259" key="5">
    <source>
        <dbReference type="SMART" id="SM00822"/>
    </source>
</evidence>
<dbReference type="CDD" id="cd05374">
    <property type="entry name" value="17beta-HSD-like_SDR_c"/>
    <property type="match status" value="1"/>
</dbReference>
<dbReference type="PROSITE" id="PS00061">
    <property type="entry name" value="ADH_SHORT"/>
    <property type="match status" value="1"/>
</dbReference>
<dbReference type="InterPro" id="IPR036291">
    <property type="entry name" value="NAD(P)-bd_dom_sf"/>
</dbReference>
<evidence type="ECO:0000256" key="1">
    <source>
        <dbReference type="ARBA" id="ARBA00006484"/>
    </source>
</evidence>
<dbReference type="InterPro" id="IPR020904">
    <property type="entry name" value="Sc_DH/Rdtase_CS"/>
</dbReference>
<protein>
    <submittedName>
        <fullName evidence="6">SDR family oxidoreductase</fullName>
    </submittedName>
</protein>
<comment type="caution">
    <text evidence="6">The sequence shown here is derived from an EMBL/GenBank/DDBJ whole genome shotgun (WGS) entry which is preliminary data.</text>
</comment>
<organism evidence="6 7">
    <name type="scientific">Gomphosphaeria aponina SAG 52.96 = DSM 107014</name>
    <dbReference type="NCBI Taxonomy" id="1521640"/>
    <lineage>
        <taxon>Bacteria</taxon>
        <taxon>Bacillati</taxon>
        <taxon>Cyanobacteriota</taxon>
        <taxon>Cyanophyceae</taxon>
        <taxon>Oscillatoriophycideae</taxon>
        <taxon>Chroococcales</taxon>
        <taxon>Gomphosphaeriaceae</taxon>
        <taxon>Gomphosphaeria</taxon>
    </lineage>
</organism>
<proteinExistence type="inferred from homology"/>
<dbReference type="InterPro" id="IPR057326">
    <property type="entry name" value="KR_dom"/>
</dbReference>
<keyword evidence="3" id="KW-0560">Oxidoreductase</keyword>
<dbReference type="InterPro" id="IPR002347">
    <property type="entry name" value="SDR_fam"/>
</dbReference>
<comment type="similarity">
    <text evidence="1 4">Belongs to the short-chain dehydrogenases/reductases (SDR) family.</text>
</comment>
<evidence type="ECO:0000313" key="7">
    <source>
        <dbReference type="Proteomes" id="UP000767446"/>
    </source>
</evidence>
<dbReference type="Proteomes" id="UP000767446">
    <property type="component" value="Unassembled WGS sequence"/>
</dbReference>
<dbReference type="PANTHER" id="PTHR43391:SF14">
    <property type="entry name" value="DEHYDROGENASE_REDUCTASE SDR FAMILY PROTEIN 7-LIKE"/>
    <property type="match status" value="1"/>
</dbReference>
<dbReference type="PRINTS" id="PR00080">
    <property type="entry name" value="SDRFAMILY"/>
</dbReference>
<dbReference type="PRINTS" id="PR00081">
    <property type="entry name" value="GDHRDH"/>
</dbReference>
<dbReference type="SUPFAM" id="SSF51735">
    <property type="entry name" value="NAD(P)-binding Rossmann-fold domains"/>
    <property type="match status" value="1"/>
</dbReference>
<gene>
    <name evidence="6" type="ORF">DSM107014_11075</name>
</gene>
<sequence length="305" mass="33425">MKITPPLSAQVILITGASSGIGAALAETLARNFCGIRLVLAARTTEKLDQVGTLCRQVGADVLIMPTDMSDMEQVKNLAKMAVEHFGRVDVLINNAGYGQMGPVELVPPTAAKYQFEVNFYGPLVLTQALIPVMRNQGGGRIINISSIAGRMAFPAGGLYSASKFALEALSDALRMELKAFNIQVSVIEPGPVITEFFKVVQAQIQGTIADVENTPYRRAFENIEAIEEKMGRLGWSPAKVAEIIIRSLKVKNPRPRYIAATGGNILVWMLTKVLPTWVGDAFWKRFYGIDEVEKQWKERKNGVT</sequence>
<dbReference type="EMBL" id="JADQBC010000069">
    <property type="protein sequence ID" value="MBR8828421.1"/>
    <property type="molecule type" value="Genomic_DNA"/>
</dbReference>
<dbReference type="AlphaFoldDB" id="A0A941GSK6"/>
<dbReference type="GO" id="GO:0016491">
    <property type="term" value="F:oxidoreductase activity"/>
    <property type="evidence" value="ECO:0007669"/>
    <property type="project" value="UniProtKB-KW"/>
</dbReference>
<name>A0A941GSK6_9CHRO</name>
<evidence type="ECO:0000256" key="2">
    <source>
        <dbReference type="ARBA" id="ARBA00022857"/>
    </source>
</evidence>
<reference evidence="6" key="1">
    <citation type="submission" date="2021-02" db="EMBL/GenBank/DDBJ databases">
        <title>Metagenome analyses of Stigonema ocellatum DSM 106950, Chlorogloea purpurea SAG 13.99 and Gomphosphaeria aponina DSM 107014.</title>
        <authorList>
            <person name="Marter P."/>
            <person name="Huang S."/>
        </authorList>
    </citation>
    <scope>NUCLEOTIDE SEQUENCE</scope>
    <source>
        <strain evidence="6">JP213</strain>
    </source>
</reference>
<evidence type="ECO:0000256" key="3">
    <source>
        <dbReference type="ARBA" id="ARBA00023002"/>
    </source>
</evidence>
<dbReference type="SMART" id="SM00822">
    <property type="entry name" value="PKS_KR"/>
    <property type="match status" value="1"/>
</dbReference>
<dbReference type="Gene3D" id="3.40.50.720">
    <property type="entry name" value="NAD(P)-binding Rossmann-like Domain"/>
    <property type="match status" value="1"/>
</dbReference>
<dbReference type="PANTHER" id="PTHR43391">
    <property type="entry name" value="RETINOL DEHYDROGENASE-RELATED"/>
    <property type="match status" value="1"/>
</dbReference>
<feature type="domain" description="Ketoreductase" evidence="5">
    <location>
        <begin position="10"/>
        <end position="197"/>
    </location>
</feature>
<evidence type="ECO:0000256" key="4">
    <source>
        <dbReference type="RuleBase" id="RU000363"/>
    </source>
</evidence>
<keyword evidence="2" id="KW-0521">NADP</keyword>
<accession>A0A941GSK6</accession>
<evidence type="ECO:0000313" key="6">
    <source>
        <dbReference type="EMBL" id="MBR8828421.1"/>
    </source>
</evidence>